<protein>
    <submittedName>
        <fullName evidence="1">Uncharacterized protein</fullName>
    </submittedName>
</protein>
<accession>A5D0Z8</accession>
<evidence type="ECO:0000313" key="1">
    <source>
        <dbReference type="EMBL" id="BAF60075.1"/>
    </source>
</evidence>
<organism evidence="1 2">
    <name type="scientific">Pelotomaculum thermopropionicum (strain DSM 13744 / JCM 10971 / SI)</name>
    <dbReference type="NCBI Taxonomy" id="370438"/>
    <lineage>
        <taxon>Bacteria</taxon>
        <taxon>Bacillati</taxon>
        <taxon>Bacillota</taxon>
        <taxon>Clostridia</taxon>
        <taxon>Eubacteriales</taxon>
        <taxon>Desulfotomaculaceae</taxon>
        <taxon>Pelotomaculum</taxon>
    </lineage>
</organism>
<dbReference type="EMBL" id="AP009389">
    <property type="protein sequence ID" value="BAF60075.1"/>
    <property type="molecule type" value="Genomic_DNA"/>
</dbReference>
<gene>
    <name evidence="1" type="ordered locus">PTH_1894</name>
</gene>
<sequence>MPIQPIPTSTVTCSDGSSDTYVGLNPNTDPADKVQAFVNCFRNAAYYASSLCLDLPPKLILAQWGGESGWATGSYQKTNQNWANLVYTNPNNPPGNEGPGVGGWAKFCGRTKHAYGYGNFFDKDINPIYSELIDYLVWCQIKGITPSEYTCARFIADAGYGGPDHDAYYNNLVAWMDTLCNLSDFC</sequence>
<reference evidence="2" key="1">
    <citation type="journal article" date="2008" name="Genome Res.">
        <title>The genome of Pelotomaculum thermopropionicum reveals niche-associated evolution in anaerobic microbiota.</title>
        <authorList>
            <person name="Kosaka T."/>
            <person name="Kato S."/>
            <person name="Shimoyama T."/>
            <person name="Ishii S."/>
            <person name="Abe T."/>
            <person name="Watanabe K."/>
        </authorList>
    </citation>
    <scope>NUCLEOTIDE SEQUENCE [LARGE SCALE GENOMIC DNA]</scope>
    <source>
        <strain evidence="2">DSM 13744 / JCM 10971 / SI</strain>
    </source>
</reference>
<keyword evidence="2" id="KW-1185">Reference proteome</keyword>
<dbReference type="KEGG" id="pth:PTH_1894"/>
<proteinExistence type="predicted"/>
<evidence type="ECO:0000313" key="2">
    <source>
        <dbReference type="Proteomes" id="UP000006556"/>
    </source>
</evidence>
<dbReference type="AlphaFoldDB" id="A5D0Z8"/>
<dbReference type="HOGENOM" id="CLU_1453154_0_0_9"/>
<dbReference type="Proteomes" id="UP000006556">
    <property type="component" value="Chromosome"/>
</dbReference>
<name>A5D0Z8_PELTS</name>